<organism evidence="9 10">
    <name type="scientific">Nocardioides simplex</name>
    <name type="common">Arthrobacter simplex</name>
    <dbReference type="NCBI Taxonomy" id="2045"/>
    <lineage>
        <taxon>Bacteria</taxon>
        <taxon>Bacillati</taxon>
        <taxon>Actinomycetota</taxon>
        <taxon>Actinomycetes</taxon>
        <taxon>Propionibacteriales</taxon>
        <taxon>Nocardioidaceae</taxon>
        <taxon>Pimelobacter</taxon>
    </lineage>
</organism>
<reference evidence="9 10" key="1">
    <citation type="submission" date="2019-09" db="EMBL/GenBank/DDBJ databases">
        <title>Pimelobacter sp. isolated from Paulinella.</title>
        <authorList>
            <person name="Jeong S.E."/>
        </authorList>
    </citation>
    <scope>NUCLEOTIDE SEQUENCE [LARGE SCALE GENOMIC DNA]</scope>
    <source>
        <strain evidence="9 10">Pch-N</strain>
    </source>
</reference>
<keyword evidence="4" id="KW-1003">Cell membrane</keyword>
<dbReference type="PANTHER" id="PTHR30472:SF37">
    <property type="entry name" value="FE(3+) DICITRATE TRANSPORT SYSTEM PERMEASE PROTEIN FECD-RELATED"/>
    <property type="match status" value="1"/>
</dbReference>
<comment type="caution">
    <text evidence="9">The sequence shown here is derived from an EMBL/GenBank/DDBJ whole genome shotgun (WGS) entry which is preliminary data.</text>
</comment>
<proteinExistence type="inferred from homology"/>
<feature type="transmembrane region" description="Helical" evidence="8">
    <location>
        <begin position="326"/>
        <end position="343"/>
    </location>
</feature>
<evidence type="ECO:0000256" key="6">
    <source>
        <dbReference type="ARBA" id="ARBA00022989"/>
    </source>
</evidence>
<accession>A0A7J5E524</accession>
<evidence type="ECO:0000256" key="1">
    <source>
        <dbReference type="ARBA" id="ARBA00004651"/>
    </source>
</evidence>
<evidence type="ECO:0000256" key="2">
    <source>
        <dbReference type="ARBA" id="ARBA00007935"/>
    </source>
</evidence>
<keyword evidence="6 8" id="KW-1133">Transmembrane helix</keyword>
<sequence>MGSPVVDDELEMIIIPDCTVRPRPHARTVLVTAAATAVAAGCLLAALCLGQPTVGPATALAAVADPDHPLRVAVVEVRLPRALLGLVAGAGLGVAGLLLQDALRNPIAGPELLGVSSGATVVVAAIVVLGLGVPLALQPWLALGGALLAGALVLLAIGRTRDPAHVVLVGAAMSAACGGLVVAVVGLGTQGNVVVLFRYLLGSLAARGWPHLETVAPIVGAGLAGAWLLRRRVEALTLGDEVAAGLGVPVVPSRVAAVGLAALLAAAVAAACGPIAFVALLAPHLARRATGTTSTRRVLPLVAVAGGLLLVAADLAARRLLYPVEMPVGIATTLVGVPVLLLLRQRRQPRPAVSG</sequence>
<dbReference type="CDD" id="cd06550">
    <property type="entry name" value="TM_ABC_iron-siderophores_like"/>
    <property type="match status" value="1"/>
</dbReference>
<dbReference type="Pfam" id="PF01032">
    <property type="entry name" value="FecCD"/>
    <property type="match status" value="1"/>
</dbReference>
<evidence type="ECO:0000256" key="5">
    <source>
        <dbReference type="ARBA" id="ARBA00022692"/>
    </source>
</evidence>
<feature type="transmembrane region" description="Helical" evidence="8">
    <location>
        <begin position="29"/>
        <end position="47"/>
    </location>
</feature>
<feature type="transmembrane region" description="Helical" evidence="8">
    <location>
        <begin position="255"/>
        <end position="286"/>
    </location>
</feature>
<dbReference type="InterPro" id="IPR037294">
    <property type="entry name" value="ABC_BtuC-like"/>
</dbReference>
<evidence type="ECO:0000256" key="3">
    <source>
        <dbReference type="ARBA" id="ARBA00022448"/>
    </source>
</evidence>
<protein>
    <submittedName>
        <fullName evidence="9">Iron ABC transporter permease</fullName>
    </submittedName>
</protein>
<dbReference type="GO" id="GO:0022857">
    <property type="term" value="F:transmembrane transporter activity"/>
    <property type="evidence" value="ECO:0007669"/>
    <property type="project" value="InterPro"/>
</dbReference>
<name>A0A7J5E524_NOCSI</name>
<dbReference type="PANTHER" id="PTHR30472">
    <property type="entry name" value="FERRIC ENTEROBACTIN TRANSPORT SYSTEM PERMEASE PROTEIN"/>
    <property type="match status" value="1"/>
</dbReference>
<dbReference type="AlphaFoldDB" id="A0A7J5E524"/>
<dbReference type="Gene3D" id="1.10.3470.10">
    <property type="entry name" value="ABC transporter involved in vitamin B12 uptake, BtuC"/>
    <property type="match status" value="1"/>
</dbReference>
<keyword evidence="7 8" id="KW-0472">Membrane</keyword>
<evidence type="ECO:0000256" key="4">
    <source>
        <dbReference type="ARBA" id="ARBA00022475"/>
    </source>
</evidence>
<keyword evidence="3" id="KW-0813">Transport</keyword>
<comment type="subcellular location">
    <subcellularLocation>
        <location evidence="1">Cell membrane</location>
        <topology evidence="1">Multi-pass membrane protein</topology>
    </subcellularLocation>
</comment>
<comment type="similarity">
    <text evidence="2">Belongs to the binding-protein-dependent transport system permease family. FecCD subfamily.</text>
</comment>
<dbReference type="InterPro" id="IPR000522">
    <property type="entry name" value="ABC_transptr_permease_BtuC"/>
</dbReference>
<feature type="transmembrane region" description="Helical" evidence="8">
    <location>
        <begin position="139"/>
        <end position="157"/>
    </location>
</feature>
<dbReference type="Proteomes" id="UP000449906">
    <property type="component" value="Unassembled WGS sequence"/>
</dbReference>
<feature type="transmembrane region" description="Helical" evidence="8">
    <location>
        <begin position="164"/>
        <end position="187"/>
    </location>
</feature>
<evidence type="ECO:0000313" key="10">
    <source>
        <dbReference type="Proteomes" id="UP000449906"/>
    </source>
</evidence>
<feature type="transmembrane region" description="Helical" evidence="8">
    <location>
        <begin position="82"/>
        <end position="100"/>
    </location>
</feature>
<feature type="transmembrane region" description="Helical" evidence="8">
    <location>
        <begin position="298"/>
        <end position="320"/>
    </location>
</feature>
<dbReference type="EMBL" id="WBVM01000001">
    <property type="protein sequence ID" value="KAB2813034.1"/>
    <property type="molecule type" value="Genomic_DNA"/>
</dbReference>
<feature type="transmembrane region" description="Helical" evidence="8">
    <location>
        <begin position="112"/>
        <end position="133"/>
    </location>
</feature>
<dbReference type="SUPFAM" id="SSF81345">
    <property type="entry name" value="ABC transporter involved in vitamin B12 uptake, BtuC"/>
    <property type="match status" value="1"/>
</dbReference>
<evidence type="ECO:0000256" key="8">
    <source>
        <dbReference type="SAM" id="Phobius"/>
    </source>
</evidence>
<dbReference type="GO" id="GO:0033214">
    <property type="term" value="P:siderophore-iron import into cell"/>
    <property type="evidence" value="ECO:0007669"/>
    <property type="project" value="TreeGrafter"/>
</dbReference>
<evidence type="ECO:0000256" key="7">
    <source>
        <dbReference type="ARBA" id="ARBA00023136"/>
    </source>
</evidence>
<gene>
    <name evidence="9" type="ORF">F9L07_15170</name>
</gene>
<keyword evidence="5 8" id="KW-0812">Transmembrane</keyword>
<evidence type="ECO:0000313" key="9">
    <source>
        <dbReference type="EMBL" id="KAB2813034.1"/>
    </source>
</evidence>
<dbReference type="GO" id="GO:0005886">
    <property type="term" value="C:plasma membrane"/>
    <property type="evidence" value="ECO:0007669"/>
    <property type="project" value="UniProtKB-SubCell"/>
</dbReference>